<feature type="domain" description="Z-binding" evidence="8">
    <location>
        <begin position="369"/>
        <end position="435"/>
    </location>
</feature>
<dbReference type="Gene3D" id="1.10.10.10">
    <property type="entry name" value="Winged helix-like DNA-binding domain superfamily/Winged helix DNA-binding domain"/>
    <property type="match status" value="3"/>
</dbReference>
<feature type="compositionally biased region" description="Low complexity" evidence="6">
    <location>
        <begin position="278"/>
        <end position="292"/>
    </location>
</feature>
<dbReference type="GO" id="GO:0003725">
    <property type="term" value="F:double-stranded RNA binding"/>
    <property type="evidence" value="ECO:0000318"/>
    <property type="project" value="GO_Central"/>
</dbReference>
<dbReference type="Pfam" id="PF02137">
    <property type="entry name" value="A_deamin"/>
    <property type="match status" value="1"/>
</dbReference>
<feature type="domain" description="A to I editase" evidence="9">
    <location>
        <begin position="723"/>
        <end position="1067"/>
    </location>
</feature>
<proteinExistence type="predicted"/>
<feature type="region of interest" description="Disordered" evidence="6">
    <location>
        <begin position="80"/>
        <end position="196"/>
    </location>
</feature>
<keyword evidence="4 5" id="KW-0694">RNA-binding</keyword>
<name>A0A7M7PC29_STRPU</name>
<evidence type="ECO:0000313" key="11">
    <source>
        <dbReference type="Proteomes" id="UP000007110"/>
    </source>
</evidence>
<keyword evidence="2" id="KW-0963">Cytoplasm</keyword>
<dbReference type="SMART" id="SM00552">
    <property type="entry name" value="ADEAMc"/>
    <property type="match status" value="1"/>
</dbReference>
<evidence type="ECO:0000256" key="4">
    <source>
        <dbReference type="ARBA" id="ARBA00022884"/>
    </source>
</evidence>
<dbReference type="Pfam" id="PF00035">
    <property type="entry name" value="dsrm"/>
    <property type="match status" value="1"/>
</dbReference>
<dbReference type="Pfam" id="PF02295">
    <property type="entry name" value="z-alpha"/>
    <property type="match status" value="3"/>
</dbReference>
<dbReference type="OMA" id="NARDINP"/>
<dbReference type="GO" id="GO:0006396">
    <property type="term" value="P:RNA processing"/>
    <property type="evidence" value="ECO:0000318"/>
    <property type="project" value="GO_Central"/>
</dbReference>
<dbReference type="EnsemblMetazoa" id="XM_030993328">
    <property type="protein sequence ID" value="XP_030849188"/>
    <property type="gene ID" value="LOC115918884"/>
</dbReference>
<feature type="domain" description="Z-binding" evidence="8">
    <location>
        <begin position="8"/>
        <end position="73"/>
    </location>
</feature>
<dbReference type="RefSeq" id="XP_030849188.1">
    <property type="nucleotide sequence ID" value="XM_030993328.1"/>
</dbReference>
<evidence type="ECO:0000256" key="3">
    <source>
        <dbReference type="ARBA" id="ARBA00022737"/>
    </source>
</evidence>
<dbReference type="GO" id="GO:0003726">
    <property type="term" value="F:double-stranded RNA adenosine deaminase activity"/>
    <property type="evidence" value="ECO:0000318"/>
    <property type="project" value="GO_Central"/>
</dbReference>
<dbReference type="Gene3D" id="3.30.160.20">
    <property type="match status" value="1"/>
</dbReference>
<reference evidence="10" key="2">
    <citation type="submission" date="2021-01" db="UniProtKB">
        <authorList>
            <consortium name="EnsemblMetazoa"/>
        </authorList>
    </citation>
    <scope>IDENTIFICATION</scope>
</reference>
<evidence type="ECO:0008006" key="12">
    <source>
        <dbReference type="Google" id="ProtNLM"/>
    </source>
</evidence>
<dbReference type="InterPro" id="IPR014720">
    <property type="entry name" value="dsRBD_dom"/>
</dbReference>
<dbReference type="SMART" id="SM00358">
    <property type="entry name" value="DSRM"/>
    <property type="match status" value="1"/>
</dbReference>
<dbReference type="GeneID" id="115918884"/>
<dbReference type="PANTHER" id="PTHR10910:SF107">
    <property type="entry name" value="DOUBLE-STRANDED RNA-SPECIFIC ADENOSINE DEAMINASE"/>
    <property type="match status" value="1"/>
</dbReference>
<keyword evidence="3" id="KW-0677">Repeat</keyword>
<keyword evidence="11" id="KW-1185">Reference proteome</keyword>
<dbReference type="GO" id="GO:0006382">
    <property type="term" value="P:adenosine to inosine editing"/>
    <property type="evidence" value="ECO:0000318"/>
    <property type="project" value="GO_Central"/>
</dbReference>
<dbReference type="PROSITE" id="PS50137">
    <property type="entry name" value="DS_RBD"/>
    <property type="match status" value="1"/>
</dbReference>
<dbReference type="AlphaFoldDB" id="A0A7M7PC29"/>
<dbReference type="PROSITE" id="PS50141">
    <property type="entry name" value="A_DEAMIN_EDITASE"/>
    <property type="match status" value="1"/>
</dbReference>
<feature type="region of interest" description="Disordered" evidence="6">
    <location>
        <begin position="543"/>
        <end position="563"/>
    </location>
</feature>
<dbReference type="PROSITE" id="PS50139">
    <property type="entry name" value="Z_BINDING"/>
    <property type="match status" value="3"/>
</dbReference>
<dbReference type="GO" id="GO:0005737">
    <property type="term" value="C:cytoplasm"/>
    <property type="evidence" value="ECO:0000318"/>
    <property type="project" value="GO_Central"/>
</dbReference>
<feature type="domain" description="Z-binding" evidence="8">
    <location>
        <begin position="203"/>
        <end position="268"/>
    </location>
</feature>
<dbReference type="Proteomes" id="UP000007110">
    <property type="component" value="Unassembled WGS sequence"/>
</dbReference>
<feature type="region of interest" description="Disordered" evidence="6">
    <location>
        <begin position="276"/>
        <end position="305"/>
    </location>
</feature>
<evidence type="ECO:0000259" key="8">
    <source>
        <dbReference type="PROSITE" id="PS50139"/>
    </source>
</evidence>
<dbReference type="PANTHER" id="PTHR10910">
    <property type="entry name" value="EUKARYOTE SPECIFIC DSRNA BINDING PROTEIN"/>
    <property type="match status" value="1"/>
</dbReference>
<protein>
    <recommendedName>
        <fullName evidence="12">Double-stranded RNA-specific adenosine deaminase</fullName>
    </recommendedName>
</protein>
<feature type="compositionally biased region" description="Acidic residues" evidence="6">
    <location>
        <begin position="86"/>
        <end position="99"/>
    </location>
</feature>
<dbReference type="SUPFAM" id="SSF46785">
    <property type="entry name" value="Winged helix' DNA-binding domain"/>
    <property type="match status" value="3"/>
</dbReference>
<dbReference type="GO" id="GO:0005730">
    <property type="term" value="C:nucleolus"/>
    <property type="evidence" value="ECO:0000318"/>
    <property type="project" value="GO_Central"/>
</dbReference>
<dbReference type="FunFam" id="3.30.160.20:FF:000005">
    <property type="entry name" value="Putative double-stranded RNA-specific adenosine deaminase"/>
    <property type="match status" value="1"/>
</dbReference>
<dbReference type="InterPro" id="IPR036388">
    <property type="entry name" value="WH-like_DNA-bd_sf"/>
</dbReference>
<evidence type="ECO:0000313" key="10">
    <source>
        <dbReference type="EnsemblMetazoa" id="XP_030849188"/>
    </source>
</evidence>
<organism evidence="10 11">
    <name type="scientific">Strongylocentrotus purpuratus</name>
    <name type="common">Purple sea urchin</name>
    <dbReference type="NCBI Taxonomy" id="7668"/>
    <lineage>
        <taxon>Eukaryota</taxon>
        <taxon>Metazoa</taxon>
        <taxon>Echinodermata</taxon>
        <taxon>Eleutherozoa</taxon>
        <taxon>Echinozoa</taxon>
        <taxon>Echinoidea</taxon>
        <taxon>Euechinoidea</taxon>
        <taxon>Echinacea</taxon>
        <taxon>Camarodonta</taxon>
        <taxon>Echinidea</taxon>
        <taxon>Strongylocentrotidae</taxon>
        <taxon>Strongylocentrotus</taxon>
    </lineage>
</organism>
<dbReference type="SMART" id="SM00550">
    <property type="entry name" value="Zalpha"/>
    <property type="match status" value="3"/>
</dbReference>
<evidence type="ECO:0000256" key="1">
    <source>
        <dbReference type="ARBA" id="ARBA00004496"/>
    </source>
</evidence>
<reference evidence="11" key="1">
    <citation type="submission" date="2015-02" db="EMBL/GenBank/DDBJ databases">
        <title>Genome sequencing for Strongylocentrotus purpuratus.</title>
        <authorList>
            <person name="Murali S."/>
            <person name="Liu Y."/>
            <person name="Vee V."/>
            <person name="English A."/>
            <person name="Wang M."/>
            <person name="Skinner E."/>
            <person name="Han Y."/>
            <person name="Muzny D.M."/>
            <person name="Worley K.C."/>
            <person name="Gibbs R.A."/>
        </authorList>
    </citation>
    <scope>NUCLEOTIDE SEQUENCE</scope>
</reference>
<accession>A0A7M7PC29</accession>
<dbReference type="InterPro" id="IPR042371">
    <property type="entry name" value="Z_dom"/>
</dbReference>
<dbReference type="GO" id="GO:0008251">
    <property type="term" value="F:tRNA-specific adenosine deaminase activity"/>
    <property type="evidence" value="ECO:0000318"/>
    <property type="project" value="GO_Central"/>
</dbReference>
<evidence type="ECO:0000256" key="6">
    <source>
        <dbReference type="SAM" id="MobiDB-lite"/>
    </source>
</evidence>
<evidence type="ECO:0000259" key="9">
    <source>
        <dbReference type="PROSITE" id="PS50141"/>
    </source>
</evidence>
<feature type="domain" description="DRBM" evidence="7">
    <location>
        <begin position="585"/>
        <end position="653"/>
    </location>
</feature>
<dbReference type="KEGG" id="spu:115918884"/>
<evidence type="ECO:0000256" key="2">
    <source>
        <dbReference type="ARBA" id="ARBA00022490"/>
    </source>
</evidence>
<sequence length="1069" mass="116673">MGSSKRKMGSNTELANGILNKLKESNGSMETLELARSLGRRSRKDVNPTLYRMQKNGLILKVSASPPKWGLKNEVTVGPLHGATAEDGDNLQEAEETAEEALSGGSGGMERDDFMDEGSGGDVPVAEPFGHPVNHSASIDAGQLYPPPLSSYNGTHSVPGVDPMPSPTNISSSSDDSETSEQPVIFAKPPPPPHELQQSFAKPYTPNGMDHRLLVALSEKVESIHSNDLAKQLGYRTKKEINPTLFSMQKKGLVRKVCESPPMWVITPYGRQILETDQQQQSPEQSQQKSGQFPVMMSSPMPGTAPHIVNFGPHIEQLQGVPGQMFHHVPQSPQPLLGSNDDRQSIYNERLNLQAAIKAGIPMEFATLMFASPDMEIKVLCALSNQQTQGTVEIVHNVGLNRGKAKDVNPSLYGLAKRGNITKVTDSPPTWHINEKGVELINKEKKPIEMNGATKPMEIPNHVNMVTGAPGVLMPQPMSSPNHQGGILPPDPRTVLQNWDQGRPGPGFIPVSSFTPTIPTQVAPIRATTMPYMPPNSFANPASVNSAPIPASPAPQPQSSHNAPVIGSSTGQTISNEMFAAINKNPVSALTEYAQARHLPVSIDLLQQSGPPHNPRFVFAACVGGRRFQHVTSRSKKDGRREAADMALRTLVAEGSLQPKLTPMPIVHTSSNGETTFYDRIAALSHQTFNSLAASIPDSISGRKVLAALIMKQGEDDEGMVISLGTGNRCVTGDKLSMEGRTVNDSHAEIITRRAFLRYLYNQLQAYAKTPNETILTQGTNGKLRLLPDVSLHLYISTAPCGDGAQFSRTDAGENEEGPNGIDFCGFAKHLPTFGKTSQGLLRTKMEQGEGTIPVTTRESVQTWDGIMRGERLRTMSCSDKVASWNLLGLQGALLSHFIEPMYLSSISLGSLYHHGHLARAVCCRVSSAHDNFTPTELDNLSLPAEYHVNHPQLGCVRAIDPPRGTEKTKSLSINWYRGCEKPEVTDGTKGRIQGVLHSQLCKAEMFSEYQQTCRLFDRTDLLESRTYHDAKLSAESYYTAKQYLKCILHQANYGSWMEKPIEEELFAN</sequence>
<comment type="subcellular location">
    <subcellularLocation>
        <location evidence="1">Cytoplasm</location>
    </subcellularLocation>
</comment>
<dbReference type="CDD" id="cd19902">
    <property type="entry name" value="DSRM_DRADA"/>
    <property type="match status" value="1"/>
</dbReference>
<dbReference type="InterPro" id="IPR036390">
    <property type="entry name" value="WH_DNA-bd_sf"/>
</dbReference>
<dbReference type="FunFam" id="1.10.10.10:FF:001516">
    <property type="entry name" value="Uncharacterized protein"/>
    <property type="match status" value="1"/>
</dbReference>
<dbReference type="OrthoDB" id="10268011at2759"/>
<evidence type="ECO:0000259" key="7">
    <source>
        <dbReference type="PROSITE" id="PS50137"/>
    </source>
</evidence>
<dbReference type="InterPro" id="IPR002466">
    <property type="entry name" value="A_deamin"/>
</dbReference>
<evidence type="ECO:0000256" key="5">
    <source>
        <dbReference type="PROSITE-ProRule" id="PRU00266"/>
    </source>
</evidence>
<dbReference type="SUPFAM" id="SSF54768">
    <property type="entry name" value="dsRNA-binding domain-like"/>
    <property type="match status" value="1"/>
</dbReference>
<dbReference type="InParanoid" id="A0A7M7PC29"/>